<reference evidence="1" key="1">
    <citation type="submission" date="2022-04" db="EMBL/GenBank/DDBJ databases">
        <title>Genome of the entomopathogenic fungus Entomophthora muscae.</title>
        <authorList>
            <person name="Elya C."/>
            <person name="Lovett B.R."/>
            <person name="Lee E."/>
            <person name="Macias A.M."/>
            <person name="Hajek A.E."/>
            <person name="De Bivort B.L."/>
            <person name="Kasson M.T."/>
            <person name="De Fine Licht H.H."/>
            <person name="Stajich J.E."/>
        </authorList>
    </citation>
    <scope>NUCLEOTIDE SEQUENCE</scope>
    <source>
        <strain evidence="1">Berkeley</strain>
    </source>
</reference>
<name>A0ACC2RNM0_9FUNG</name>
<proteinExistence type="predicted"/>
<accession>A0ACC2RNM0</accession>
<dbReference type="Proteomes" id="UP001165960">
    <property type="component" value="Unassembled WGS sequence"/>
</dbReference>
<gene>
    <name evidence="1" type="ORF">DSO57_1002367</name>
</gene>
<comment type="caution">
    <text evidence="1">The sequence shown here is derived from an EMBL/GenBank/DDBJ whole genome shotgun (WGS) entry which is preliminary data.</text>
</comment>
<sequence length="295" mass="33581">MCAGVAPTPRPNPTIAISPYSMIETLRRPGPQQKASPALVKELRDYVEFAALAYCGYSFDNLTERAKLFAYILNAKTSTHAKVFISPLQKEIIVTFRGSDSFAKLMQVYDSSWAPFGKKPGQFVHLNVFAYTRAIRRQVRDAISDLLYEHPSYRIVLVGHSLGGAIATLMAPFIAKQFRIPPPSIRIITYNQPRVGNRQFAKDYNQLNFNLSRVVNKDDPVPAHPPFQANWTHVQREVYINSENEFYLCRAKGFEDHHCSFKKSSIFGFLHHSYIADLKVTHKFFHPALARDVIC</sequence>
<keyword evidence="2" id="KW-1185">Reference proteome</keyword>
<evidence type="ECO:0000313" key="1">
    <source>
        <dbReference type="EMBL" id="KAJ9051667.1"/>
    </source>
</evidence>
<dbReference type="EMBL" id="QTSX02007105">
    <property type="protein sequence ID" value="KAJ9051667.1"/>
    <property type="molecule type" value="Genomic_DNA"/>
</dbReference>
<evidence type="ECO:0000313" key="2">
    <source>
        <dbReference type="Proteomes" id="UP001165960"/>
    </source>
</evidence>
<protein>
    <submittedName>
        <fullName evidence="1">Uncharacterized protein</fullName>
    </submittedName>
</protein>
<organism evidence="1 2">
    <name type="scientific">Entomophthora muscae</name>
    <dbReference type="NCBI Taxonomy" id="34485"/>
    <lineage>
        <taxon>Eukaryota</taxon>
        <taxon>Fungi</taxon>
        <taxon>Fungi incertae sedis</taxon>
        <taxon>Zoopagomycota</taxon>
        <taxon>Entomophthoromycotina</taxon>
        <taxon>Entomophthoromycetes</taxon>
        <taxon>Entomophthorales</taxon>
        <taxon>Entomophthoraceae</taxon>
        <taxon>Entomophthora</taxon>
    </lineage>
</organism>